<accession>A0A5D3ATC1</accession>
<dbReference type="Proteomes" id="UP000322245">
    <property type="component" value="Unassembled WGS sequence"/>
</dbReference>
<dbReference type="EMBL" id="NIDF01000069">
    <property type="protein sequence ID" value="TYJ54062.1"/>
    <property type="molecule type" value="Genomic_DNA"/>
</dbReference>
<protein>
    <submittedName>
        <fullName evidence="1">Uncharacterized protein</fullName>
    </submittedName>
</protein>
<gene>
    <name evidence="1" type="ORF">B9479_005248</name>
</gene>
<reference evidence="1 2" key="1">
    <citation type="submission" date="2017-05" db="EMBL/GenBank/DDBJ databases">
        <title>The Genome Sequence of Tsuchiyaea wingfieldii DSM 27421.</title>
        <authorList>
            <person name="Cuomo C."/>
            <person name="Passer A."/>
            <person name="Billmyre B."/>
            <person name="Heitman J."/>
        </authorList>
    </citation>
    <scope>NUCLEOTIDE SEQUENCE [LARGE SCALE GENOMIC DNA]</scope>
    <source>
        <strain evidence="1 2">DSM 27421</strain>
    </source>
</reference>
<keyword evidence="2" id="KW-1185">Reference proteome</keyword>
<organism evidence="1 2">
    <name type="scientific">Cryptococcus floricola</name>
    <dbReference type="NCBI Taxonomy" id="2591691"/>
    <lineage>
        <taxon>Eukaryota</taxon>
        <taxon>Fungi</taxon>
        <taxon>Dikarya</taxon>
        <taxon>Basidiomycota</taxon>
        <taxon>Agaricomycotina</taxon>
        <taxon>Tremellomycetes</taxon>
        <taxon>Tremellales</taxon>
        <taxon>Cryptococcaceae</taxon>
        <taxon>Cryptococcus</taxon>
    </lineage>
</organism>
<comment type="caution">
    <text evidence="1">The sequence shown here is derived from an EMBL/GenBank/DDBJ whole genome shotgun (WGS) entry which is preliminary data.</text>
</comment>
<evidence type="ECO:0000313" key="1">
    <source>
        <dbReference type="EMBL" id="TYJ54062.1"/>
    </source>
</evidence>
<evidence type="ECO:0000313" key="2">
    <source>
        <dbReference type="Proteomes" id="UP000322245"/>
    </source>
</evidence>
<proteinExistence type="predicted"/>
<name>A0A5D3ATC1_9TREE</name>
<dbReference type="AlphaFoldDB" id="A0A5D3ATC1"/>
<sequence>MPYCMLRDPSWFKETSLYIDELHAKGHDTCPASFFLSNAMIANRSLSALNSSAAEGGHSVLNRIKKSFSYMSEDHANRYLWLAVRAMNRTEEAKRLGKEQANRERRTFNLASEEVDAGVALQL</sequence>